<organism evidence="2 3">
    <name type="scientific">Fusarium duplospermum</name>
    <dbReference type="NCBI Taxonomy" id="1325734"/>
    <lineage>
        <taxon>Eukaryota</taxon>
        <taxon>Fungi</taxon>
        <taxon>Dikarya</taxon>
        <taxon>Ascomycota</taxon>
        <taxon>Pezizomycotina</taxon>
        <taxon>Sordariomycetes</taxon>
        <taxon>Hypocreomycetidae</taxon>
        <taxon>Hypocreales</taxon>
        <taxon>Nectriaceae</taxon>
        <taxon>Fusarium</taxon>
        <taxon>Fusarium solani species complex</taxon>
    </lineage>
</organism>
<evidence type="ECO:0000313" key="2">
    <source>
        <dbReference type="EMBL" id="RSL43723.1"/>
    </source>
</evidence>
<dbReference type="EMBL" id="NKCI01000314">
    <property type="protein sequence ID" value="RSL43723.1"/>
    <property type="molecule type" value="Genomic_DNA"/>
</dbReference>
<feature type="compositionally biased region" description="Basic and acidic residues" evidence="1">
    <location>
        <begin position="30"/>
        <end position="50"/>
    </location>
</feature>
<feature type="region of interest" description="Disordered" evidence="1">
    <location>
        <begin position="1"/>
        <end position="56"/>
    </location>
</feature>
<sequence>MNARDQADNLDASSIGPIPSLNDIDPANHTVRERPEDLNQHDLDLRKNQEELSPSGSGRNYLRLAYARKARKSVLSRAIGLGRDGKTSCVSFLQAELVEKRGRTLDSKAHRLGHICGVPYLVAYYSPSAQCWTGQAYVPSNQPTPDWNCVLDTI</sequence>
<dbReference type="OrthoDB" id="5110653at2759"/>
<name>A0A428NSD6_9HYPO</name>
<evidence type="ECO:0000256" key="1">
    <source>
        <dbReference type="SAM" id="MobiDB-lite"/>
    </source>
</evidence>
<reference evidence="2 3" key="1">
    <citation type="submission" date="2017-06" db="EMBL/GenBank/DDBJ databases">
        <title>Comparative genomic analysis of Ambrosia Fusariam Clade fungi.</title>
        <authorList>
            <person name="Stajich J.E."/>
            <person name="Carrillo J."/>
            <person name="Kijimoto T."/>
            <person name="Eskalen A."/>
            <person name="O'Donnell K."/>
            <person name="Kasson M."/>
        </authorList>
    </citation>
    <scope>NUCLEOTIDE SEQUENCE [LARGE SCALE GENOMIC DNA]</scope>
    <source>
        <strain evidence="2 3">NRRL62584</strain>
    </source>
</reference>
<proteinExistence type="predicted"/>
<protein>
    <submittedName>
        <fullName evidence="2">Uncharacterized protein</fullName>
    </submittedName>
</protein>
<dbReference type="Proteomes" id="UP000288168">
    <property type="component" value="Unassembled WGS sequence"/>
</dbReference>
<keyword evidence="3" id="KW-1185">Reference proteome</keyword>
<accession>A0A428NSD6</accession>
<gene>
    <name evidence="2" type="ORF">CEP54_014969</name>
</gene>
<dbReference type="AlphaFoldDB" id="A0A428NSD6"/>
<comment type="caution">
    <text evidence="2">The sequence shown here is derived from an EMBL/GenBank/DDBJ whole genome shotgun (WGS) entry which is preliminary data.</text>
</comment>
<evidence type="ECO:0000313" key="3">
    <source>
        <dbReference type="Proteomes" id="UP000288168"/>
    </source>
</evidence>